<dbReference type="OMA" id="CAVEAVF"/>
<reference evidence="3" key="4">
    <citation type="submission" date="2025-08" db="UniProtKB">
        <authorList>
            <consortium name="Ensembl"/>
        </authorList>
    </citation>
    <scope>IDENTIFICATION</scope>
</reference>
<protein>
    <recommendedName>
        <fullName evidence="2">RUN domain-containing protein</fullName>
    </recommendedName>
</protein>
<dbReference type="Gene3D" id="1.20.58.900">
    <property type="match status" value="1"/>
</dbReference>
<feature type="region of interest" description="Disordered" evidence="1">
    <location>
        <begin position="318"/>
        <end position="361"/>
    </location>
</feature>
<evidence type="ECO:0000259" key="2">
    <source>
        <dbReference type="PROSITE" id="PS50826"/>
    </source>
</evidence>
<evidence type="ECO:0000313" key="3">
    <source>
        <dbReference type="Ensembl" id="ENSCMIP00000018522.1"/>
    </source>
</evidence>
<dbReference type="InterPro" id="IPR004012">
    <property type="entry name" value="Run_dom"/>
</dbReference>
<feature type="compositionally biased region" description="Low complexity" evidence="1">
    <location>
        <begin position="318"/>
        <end position="332"/>
    </location>
</feature>
<dbReference type="SMART" id="SM00593">
    <property type="entry name" value="RUN"/>
    <property type="match status" value="1"/>
</dbReference>
<dbReference type="PANTHER" id="PTHR47194:SF3">
    <property type="entry name" value="SORTING NEXIN 29"/>
    <property type="match status" value="1"/>
</dbReference>
<proteinExistence type="predicted"/>
<feature type="compositionally biased region" description="Low complexity" evidence="1">
    <location>
        <begin position="222"/>
        <end position="236"/>
    </location>
</feature>
<dbReference type="STRING" id="7868.ENSCMIP00000018522"/>
<dbReference type="Pfam" id="PF02759">
    <property type="entry name" value="RUN"/>
    <property type="match status" value="1"/>
</dbReference>
<evidence type="ECO:0000256" key="1">
    <source>
        <dbReference type="SAM" id="MobiDB-lite"/>
    </source>
</evidence>
<feature type="domain" description="RUN" evidence="2">
    <location>
        <begin position="43"/>
        <end position="184"/>
    </location>
</feature>
<dbReference type="Ensembl" id="ENSCMIT00000018872.1">
    <property type="protein sequence ID" value="ENSCMIP00000018522.1"/>
    <property type="gene ID" value="ENSCMIG00000008706.1"/>
</dbReference>
<dbReference type="InterPro" id="IPR047326">
    <property type="entry name" value="RUN_PLEKHM1"/>
</dbReference>
<dbReference type="InterPro" id="IPR037213">
    <property type="entry name" value="Run_dom_sf"/>
</dbReference>
<keyword evidence="4" id="KW-1185">Reference proteome</keyword>
<dbReference type="InParanoid" id="A0A4W3HUB3"/>
<feature type="compositionally biased region" description="Low complexity" evidence="1">
    <location>
        <begin position="258"/>
        <end position="282"/>
    </location>
</feature>
<reference evidence="4" key="2">
    <citation type="journal article" date="2007" name="PLoS Biol.">
        <title>Survey sequencing and comparative analysis of the elephant shark (Callorhinchus milii) genome.</title>
        <authorList>
            <person name="Venkatesh B."/>
            <person name="Kirkness E.F."/>
            <person name="Loh Y.H."/>
            <person name="Halpern A.L."/>
            <person name="Lee A.P."/>
            <person name="Johnson J."/>
            <person name="Dandona N."/>
            <person name="Viswanathan L.D."/>
            <person name="Tay A."/>
            <person name="Venter J.C."/>
            <person name="Strausberg R.L."/>
            <person name="Brenner S."/>
        </authorList>
    </citation>
    <scope>NUCLEOTIDE SEQUENCE [LARGE SCALE GENOMIC DNA]</scope>
</reference>
<dbReference type="CDD" id="cd17679">
    <property type="entry name" value="RUN_PLEKHM1"/>
    <property type="match status" value="1"/>
</dbReference>
<sequence>MISTQPPEGCVGPREAKQWIKKKLANSLKCLQKRYVNSDSVVSSEDSDANDLCCAVEAVFVHGLQAKHVGTEGGNRGRKANRAALPQPVFWSLLKSVTHRNVVTELERLCFISSDVGRCRAWVRLALNEGLLECYLVSLLRERETLCDYYQPVALLLDMEESEVLISYLQGLASLSFELSYKSAVLNVWTTSPLAWAGLCPPPAVTELEPPSSPAPRRRGSWDSTSPSDSSDVVSVTHMGSGSSLAPGARHSGKDKLTSSSLSLETTGSSSQLSSSLSSDSLPQANGVRSPEPTAEENWPCDLDREIVSSEAACRSLSESLSPSLSHTSLEPPFSPRQSEVAAPPPLPPRQRLGTSSRCGRSHCVNVSCC</sequence>
<reference evidence="4" key="3">
    <citation type="journal article" date="2014" name="Nature">
        <title>Elephant shark genome provides unique insights into gnathostome evolution.</title>
        <authorList>
            <consortium name="International Elephant Shark Genome Sequencing Consortium"/>
            <person name="Venkatesh B."/>
            <person name="Lee A.P."/>
            <person name="Ravi V."/>
            <person name="Maurya A.K."/>
            <person name="Lian M.M."/>
            <person name="Swann J.B."/>
            <person name="Ohta Y."/>
            <person name="Flajnik M.F."/>
            <person name="Sutoh Y."/>
            <person name="Kasahara M."/>
            <person name="Hoon S."/>
            <person name="Gangu V."/>
            <person name="Roy S.W."/>
            <person name="Irimia M."/>
            <person name="Korzh V."/>
            <person name="Kondrychyn I."/>
            <person name="Lim Z.W."/>
            <person name="Tay B.H."/>
            <person name="Tohari S."/>
            <person name="Kong K.W."/>
            <person name="Ho S."/>
            <person name="Lorente-Galdos B."/>
            <person name="Quilez J."/>
            <person name="Marques-Bonet T."/>
            <person name="Raney B.J."/>
            <person name="Ingham P.W."/>
            <person name="Tay A."/>
            <person name="Hillier L.W."/>
            <person name="Minx P."/>
            <person name="Boehm T."/>
            <person name="Wilson R.K."/>
            <person name="Brenner S."/>
            <person name="Warren W.C."/>
        </authorList>
    </citation>
    <scope>NUCLEOTIDE SEQUENCE [LARGE SCALE GENOMIC DNA]</scope>
</reference>
<name>A0A4W3HUB3_CALMI</name>
<accession>A0A4W3HUB3</accession>
<dbReference type="AlphaFoldDB" id="A0A4W3HUB3"/>
<dbReference type="GeneTree" id="ENSGT00940000155111"/>
<organism evidence="3 4">
    <name type="scientific">Callorhinchus milii</name>
    <name type="common">Ghost shark</name>
    <dbReference type="NCBI Taxonomy" id="7868"/>
    <lineage>
        <taxon>Eukaryota</taxon>
        <taxon>Metazoa</taxon>
        <taxon>Chordata</taxon>
        <taxon>Craniata</taxon>
        <taxon>Vertebrata</taxon>
        <taxon>Chondrichthyes</taxon>
        <taxon>Holocephali</taxon>
        <taxon>Chimaeriformes</taxon>
        <taxon>Callorhinchidae</taxon>
        <taxon>Callorhinchus</taxon>
    </lineage>
</organism>
<dbReference type="Proteomes" id="UP000314986">
    <property type="component" value="Unassembled WGS sequence"/>
</dbReference>
<dbReference type="PROSITE" id="PS50826">
    <property type="entry name" value="RUN"/>
    <property type="match status" value="1"/>
</dbReference>
<dbReference type="SUPFAM" id="SSF140741">
    <property type="entry name" value="RUN domain-like"/>
    <property type="match status" value="1"/>
</dbReference>
<evidence type="ECO:0000313" key="4">
    <source>
        <dbReference type="Proteomes" id="UP000314986"/>
    </source>
</evidence>
<reference evidence="4" key="1">
    <citation type="journal article" date="2006" name="Science">
        <title>Ancient noncoding elements conserved in the human genome.</title>
        <authorList>
            <person name="Venkatesh B."/>
            <person name="Kirkness E.F."/>
            <person name="Loh Y.H."/>
            <person name="Halpern A.L."/>
            <person name="Lee A.P."/>
            <person name="Johnson J."/>
            <person name="Dandona N."/>
            <person name="Viswanathan L.D."/>
            <person name="Tay A."/>
            <person name="Venter J.C."/>
            <person name="Strausberg R.L."/>
            <person name="Brenner S."/>
        </authorList>
    </citation>
    <scope>NUCLEOTIDE SEQUENCE [LARGE SCALE GENOMIC DNA]</scope>
</reference>
<reference evidence="3" key="5">
    <citation type="submission" date="2025-09" db="UniProtKB">
        <authorList>
            <consortium name="Ensembl"/>
        </authorList>
    </citation>
    <scope>IDENTIFICATION</scope>
</reference>
<feature type="region of interest" description="Disordered" evidence="1">
    <location>
        <begin position="207"/>
        <end position="301"/>
    </location>
</feature>
<dbReference type="PANTHER" id="PTHR47194">
    <property type="entry name" value="SORTING NEXIN-29-RELATED"/>
    <property type="match status" value="1"/>
</dbReference>